<dbReference type="Proteomes" id="UP000315343">
    <property type="component" value="Unassembled WGS sequence"/>
</dbReference>
<dbReference type="PROSITE" id="PS50943">
    <property type="entry name" value="HTH_CROC1"/>
    <property type="match status" value="1"/>
</dbReference>
<evidence type="ECO:0000259" key="5">
    <source>
        <dbReference type="PROSITE" id="PS51910"/>
    </source>
</evidence>
<feature type="domain" description="GH18" evidence="5">
    <location>
        <begin position="105"/>
        <end position="423"/>
    </location>
</feature>
<dbReference type="PROSITE" id="PS51910">
    <property type="entry name" value="GH18_2"/>
    <property type="match status" value="1"/>
</dbReference>
<dbReference type="RefSeq" id="WP_145080732.1">
    <property type="nucleotide sequence ID" value="NZ_DAMBUX010000021.1"/>
</dbReference>
<dbReference type="SMART" id="SM00257">
    <property type="entry name" value="LysM"/>
    <property type="match status" value="2"/>
</dbReference>
<sequence length="423" mass="48371">MRIHTVQKGEALWKIADFYKTDIEDIMEANGLVNPEILLVGQPLLIPEDIREHTVISGDTIWKIAESYGVPVQELLWENRIMTPDTIYPGLVLKIPEKEKPVIDVNAFTYILGDDAIPVVQGAGDSLTYLSPFAYLINEDGSLVEIDDEPAIGEAIAKGVVPMMSIVNFTRNVKGENIAKIILNNPEIVETVQNNILNTMRDKGYRGLNIDFEYVFPEDREAYNRFLESTVNKLHEEGYFVSTALAPKTSAEQRGLLYEAHDYAEHGRLADFVVLMTYEWGWRGGPPRAISPINEIEKVLDYAVTTIPREKILMGFQIYARDWKLPFVQGQEAETISVEEAMNRAYRHMSEIKYDFVSQSPYFRYTDDEGNAHEVWFEDARSARAKFDVVKEYGLRGLSYWGLGYPFTQNWVLLDDTFDVRKL</sequence>
<gene>
    <name evidence="6" type="ORF">LY60_01004</name>
</gene>
<dbReference type="InterPro" id="IPR011583">
    <property type="entry name" value="Chitinase_II/V-like_cat"/>
</dbReference>
<feature type="domain" description="LysM" evidence="4">
    <location>
        <begin position="51"/>
        <end position="95"/>
    </location>
</feature>
<dbReference type="Pfam" id="PF00704">
    <property type="entry name" value="Glyco_hydro_18"/>
    <property type="match status" value="1"/>
</dbReference>
<dbReference type="PROSITE" id="PS51782">
    <property type="entry name" value="LYSM"/>
    <property type="match status" value="2"/>
</dbReference>
<dbReference type="InterPro" id="IPR029070">
    <property type="entry name" value="Chitinase_insertion_sf"/>
</dbReference>
<dbReference type="Gene3D" id="3.20.20.80">
    <property type="entry name" value="Glycosidases"/>
    <property type="match status" value="1"/>
</dbReference>
<dbReference type="InterPro" id="IPR001387">
    <property type="entry name" value="Cro/C1-type_HTH"/>
</dbReference>
<name>A0A562JHM0_9FIRM</name>
<dbReference type="SUPFAM" id="SSF51445">
    <property type="entry name" value="(Trans)glycosidases"/>
    <property type="match status" value="1"/>
</dbReference>
<feature type="domain" description="LysM" evidence="4">
    <location>
        <begin position="2"/>
        <end position="46"/>
    </location>
</feature>
<proteinExistence type="predicted"/>
<dbReference type="GO" id="GO:0012505">
    <property type="term" value="C:endomembrane system"/>
    <property type="evidence" value="ECO:0007669"/>
    <property type="project" value="TreeGrafter"/>
</dbReference>
<dbReference type="InterPro" id="IPR036779">
    <property type="entry name" value="LysM_dom_sf"/>
</dbReference>
<accession>A0A562JHM0</accession>
<dbReference type="CDD" id="cd02874">
    <property type="entry name" value="GH18_CFLE_spore_hydrolase"/>
    <property type="match status" value="1"/>
</dbReference>
<dbReference type="CDD" id="cd00118">
    <property type="entry name" value="LysM"/>
    <property type="match status" value="2"/>
</dbReference>
<dbReference type="GO" id="GO:0008061">
    <property type="term" value="F:chitin binding"/>
    <property type="evidence" value="ECO:0007669"/>
    <property type="project" value="InterPro"/>
</dbReference>
<reference evidence="6 7" key="1">
    <citation type="submission" date="2019-07" db="EMBL/GenBank/DDBJ databases">
        <title>Genomic Encyclopedia of Type Strains, Phase I: the one thousand microbial genomes (KMG-I) project.</title>
        <authorList>
            <person name="Kyrpides N."/>
        </authorList>
    </citation>
    <scope>NUCLEOTIDE SEQUENCE [LARGE SCALE GENOMIC DNA]</scope>
    <source>
        <strain evidence="6 7">DSM 13558</strain>
    </source>
</reference>
<dbReference type="GO" id="GO:0005975">
    <property type="term" value="P:carbohydrate metabolic process"/>
    <property type="evidence" value="ECO:0007669"/>
    <property type="project" value="InterPro"/>
</dbReference>
<evidence type="ECO:0000256" key="2">
    <source>
        <dbReference type="ARBA" id="ARBA00023295"/>
    </source>
</evidence>
<dbReference type="GO" id="GO:0016798">
    <property type="term" value="F:hydrolase activity, acting on glycosyl bonds"/>
    <property type="evidence" value="ECO:0007669"/>
    <property type="project" value="UniProtKB-KW"/>
</dbReference>
<dbReference type="PANTHER" id="PTHR46066">
    <property type="entry name" value="CHITINASE DOMAIN-CONTAINING PROTEIN 1 FAMILY MEMBER"/>
    <property type="match status" value="1"/>
</dbReference>
<keyword evidence="2" id="KW-0326">Glycosidase</keyword>
<keyword evidence="7" id="KW-1185">Reference proteome</keyword>
<dbReference type="PANTHER" id="PTHR46066:SF2">
    <property type="entry name" value="CHITINASE DOMAIN-CONTAINING PROTEIN 1"/>
    <property type="match status" value="1"/>
</dbReference>
<dbReference type="GO" id="GO:0070492">
    <property type="term" value="F:oligosaccharide binding"/>
    <property type="evidence" value="ECO:0007669"/>
    <property type="project" value="TreeGrafter"/>
</dbReference>
<dbReference type="SMART" id="SM00636">
    <property type="entry name" value="Glyco_18"/>
    <property type="match status" value="1"/>
</dbReference>
<dbReference type="InterPro" id="IPR001223">
    <property type="entry name" value="Glyco_hydro18_cat"/>
</dbReference>
<evidence type="ECO:0000313" key="6">
    <source>
        <dbReference type="EMBL" id="TWH82699.1"/>
    </source>
</evidence>
<evidence type="ECO:0000259" key="3">
    <source>
        <dbReference type="PROSITE" id="PS50943"/>
    </source>
</evidence>
<dbReference type="AlphaFoldDB" id="A0A562JHM0"/>
<organism evidence="6 7">
    <name type="scientific">Sedimentibacter saalensis</name>
    <dbReference type="NCBI Taxonomy" id="130788"/>
    <lineage>
        <taxon>Bacteria</taxon>
        <taxon>Bacillati</taxon>
        <taxon>Bacillota</taxon>
        <taxon>Tissierellia</taxon>
        <taxon>Sedimentibacter</taxon>
    </lineage>
</organism>
<keyword evidence="1" id="KW-0378">Hydrolase</keyword>
<dbReference type="Pfam" id="PF01476">
    <property type="entry name" value="LysM"/>
    <property type="match status" value="2"/>
</dbReference>
<dbReference type="InterPro" id="IPR017853">
    <property type="entry name" value="GH"/>
</dbReference>
<dbReference type="OrthoDB" id="9801455at2"/>
<protein>
    <submittedName>
        <fullName evidence="6">Spore germination protein</fullName>
    </submittedName>
</protein>
<dbReference type="InterPro" id="IPR018392">
    <property type="entry name" value="LysM"/>
</dbReference>
<dbReference type="InterPro" id="IPR041704">
    <property type="entry name" value="CFLE_GH18"/>
</dbReference>
<feature type="domain" description="HTH cro/C1-type" evidence="3">
    <location>
        <begin position="51"/>
        <end position="75"/>
    </location>
</feature>
<dbReference type="SUPFAM" id="SSF54106">
    <property type="entry name" value="LysM domain"/>
    <property type="match status" value="2"/>
</dbReference>
<comment type="caution">
    <text evidence="6">The sequence shown here is derived from an EMBL/GenBank/DDBJ whole genome shotgun (WGS) entry which is preliminary data.</text>
</comment>
<evidence type="ECO:0000259" key="4">
    <source>
        <dbReference type="PROSITE" id="PS51782"/>
    </source>
</evidence>
<dbReference type="Gene3D" id="3.10.350.10">
    <property type="entry name" value="LysM domain"/>
    <property type="match status" value="2"/>
</dbReference>
<dbReference type="Gene3D" id="3.10.50.10">
    <property type="match status" value="1"/>
</dbReference>
<dbReference type="EMBL" id="VLKH01000002">
    <property type="protein sequence ID" value="TWH82699.1"/>
    <property type="molecule type" value="Genomic_DNA"/>
</dbReference>
<evidence type="ECO:0000313" key="7">
    <source>
        <dbReference type="Proteomes" id="UP000315343"/>
    </source>
</evidence>
<evidence type="ECO:0000256" key="1">
    <source>
        <dbReference type="ARBA" id="ARBA00022801"/>
    </source>
</evidence>